<sequence length="305" mass="33330">MADIDALDLNLLKSLRALLDTRSVSRAAEAIGVSQPAMSAALRRLRAALGDELLLRQGHQMIPTAYAESLVEPLTDALGQLEVALFQRAGFDASSWATTLFILTTDDVIEVLGGPLHDALAELAPGVTLAFRTLTSDYGKGQLQRGDAHLAITVDWTAPPELKRVRLYDDRFVSLVRADHRFARRRPSRAAFARAEHLLVAPLGGTWGPVDDALADDGLGRAIRAVVPTFSSAPGYLVRSELVCTLPRHFARAVAGVHGLKLFETPVALAPLRYDLFWHPRFDRDPGHVWLRGLLREVADATLEV</sequence>
<evidence type="ECO:0000256" key="3">
    <source>
        <dbReference type="ARBA" id="ARBA00023125"/>
    </source>
</evidence>
<dbReference type="InterPro" id="IPR036390">
    <property type="entry name" value="WH_DNA-bd_sf"/>
</dbReference>
<dbReference type="PANTHER" id="PTHR30118:SF15">
    <property type="entry name" value="TRANSCRIPTIONAL REGULATORY PROTEIN"/>
    <property type="match status" value="1"/>
</dbReference>
<dbReference type="OrthoDB" id="109788at2"/>
<dbReference type="GO" id="GO:0003677">
    <property type="term" value="F:DNA binding"/>
    <property type="evidence" value="ECO:0007669"/>
    <property type="project" value="UniProtKB-KW"/>
</dbReference>
<dbReference type="InterPro" id="IPR000847">
    <property type="entry name" value="LysR_HTH_N"/>
</dbReference>
<dbReference type="Proteomes" id="UP000005801">
    <property type="component" value="Unassembled WGS sequence"/>
</dbReference>
<dbReference type="STRING" id="391625.PPSIR1_34752"/>
<dbReference type="Gene3D" id="3.40.190.10">
    <property type="entry name" value="Periplasmic binding protein-like II"/>
    <property type="match status" value="2"/>
</dbReference>
<evidence type="ECO:0000256" key="4">
    <source>
        <dbReference type="ARBA" id="ARBA00023163"/>
    </source>
</evidence>
<gene>
    <name evidence="6" type="ORF">PPSIR1_34752</name>
</gene>
<organism evidence="6 7">
    <name type="scientific">Plesiocystis pacifica SIR-1</name>
    <dbReference type="NCBI Taxonomy" id="391625"/>
    <lineage>
        <taxon>Bacteria</taxon>
        <taxon>Pseudomonadati</taxon>
        <taxon>Myxococcota</taxon>
        <taxon>Polyangia</taxon>
        <taxon>Nannocystales</taxon>
        <taxon>Nannocystaceae</taxon>
        <taxon>Plesiocystis</taxon>
    </lineage>
</organism>
<keyword evidence="3" id="KW-0238">DNA-binding</keyword>
<dbReference type="PRINTS" id="PR00039">
    <property type="entry name" value="HTHLYSR"/>
</dbReference>
<dbReference type="InterPro" id="IPR005119">
    <property type="entry name" value="LysR_subst-bd"/>
</dbReference>
<dbReference type="SUPFAM" id="SSF53850">
    <property type="entry name" value="Periplasmic binding protein-like II"/>
    <property type="match status" value="1"/>
</dbReference>
<evidence type="ECO:0000313" key="7">
    <source>
        <dbReference type="Proteomes" id="UP000005801"/>
    </source>
</evidence>
<dbReference type="CDD" id="cd08417">
    <property type="entry name" value="PBP2_Nitroaromatics_like"/>
    <property type="match status" value="1"/>
</dbReference>
<dbReference type="eggNOG" id="COG0583">
    <property type="taxonomic scope" value="Bacteria"/>
</dbReference>
<dbReference type="InterPro" id="IPR036388">
    <property type="entry name" value="WH-like_DNA-bd_sf"/>
</dbReference>
<comment type="similarity">
    <text evidence="1">Belongs to the LysR transcriptional regulatory family.</text>
</comment>
<keyword evidence="4" id="KW-0804">Transcription</keyword>
<dbReference type="GO" id="GO:0003700">
    <property type="term" value="F:DNA-binding transcription factor activity"/>
    <property type="evidence" value="ECO:0007669"/>
    <property type="project" value="InterPro"/>
</dbReference>
<name>A6GE91_9BACT</name>
<dbReference type="Gene3D" id="1.10.10.10">
    <property type="entry name" value="Winged helix-like DNA-binding domain superfamily/Winged helix DNA-binding domain"/>
    <property type="match status" value="1"/>
</dbReference>
<dbReference type="InterPro" id="IPR037402">
    <property type="entry name" value="YidZ_PBP2"/>
</dbReference>
<evidence type="ECO:0000313" key="6">
    <source>
        <dbReference type="EMBL" id="EDM75809.1"/>
    </source>
</evidence>
<dbReference type="PROSITE" id="PS50931">
    <property type="entry name" value="HTH_LYSR"/>
    <property type="match status" value="1"/>
</dbReference>
<keyword evidence="7" id="KW-1185">Reference proteome</keyword>
<dbReference type="Pfam" id="PF03466">
    <property type="entry name" value="LysR_substrate"/>
    <property type="match status" value="1"/>
</dbReference>
<dbReference type="RefSeq" id="WP_006975031.1">
    <property type="nucleotide sequence ID" value="NZ_ABCS01000080.1"/>
</dbReference>
<protein>
    <submittedName>
        <fullName evidence="6">Probable transcription regulator protein</fullName>
    </submittedName>
</protein>
<dbReference type="InterPro" id="IPR050389">
    <property type="entry name" value="LysR-type_TF"/>
</dbReference>
<evidence type="ECO:0000259" key="5">
    <source>
        <dbReference type="PROSITE" id="PS50931"/>
    </source>
</evidence>
<keyword evidence="2" id="KW-0805">Transcription regulation</keyword>
<proteinExistence type="inferred from homology"/>
<evidence type="ECO:0000256" key="1">
    <source>
        <dbReference type="ARBA" id="ARBA00009437"/>
    </source>
</evidence>
<dbReference type="SUPFAM" id="SSF46785">
    <property type="entry name" value="Winged helix' DNA-binding domain"/>
    <property type="match status" value="1"/>
</dbReference>
<evidence type="ECO:0000256" key="2">
    <source>
        <dbReference type="ARBA" id="ARBA00023015"/>
    </source>
</evidence>
<dbReference type="PANTHER" id="PTHR30118">
    <property type="entry name" value="HTH-TYPE TRANSCRIPTIONAL REGULATOR LEUO-RELATED"/>
    <property type="match status" value="1"/>
</dbReference>
<dbReference type="Pfam" id="PF00126">
    <property type="entry name" value="HTH_1"/>
    <property type="match status" value="1"/>
</dbReference>
<accession>A6GE91</accession>
<dbReference type="EMBL" id="ABCS01000080">
    <property type="protein sequence ID" value="EDM75809.1"/>
    <property type="molecule type" value="Genomic_DNA"/>
</dbReference>
<feature type="domain" description="HTH lysR-type" evidence="5">
    <location>
        <begin position="7"/>
        <end position="64"/>
    </location>
</feature>
<reference evidence="6 7" key="1">
    <citation type="submission" date="2007-06" db="EMBL/GenBank/DDBJ databases">
        <authorList>
            <person name="Shimkets L."/>
            <person name="Ferriera S."/>
            <person name="Johnson J."/>
            <person name="Kravitz S."/>
            <person name="Beeson K."/>
            <person name="Sutton G."/>
            <person name="Rogers Y.-H."/>
            <person name="Friedman R."/>
            <person name="Frazier M."/>
            <person name="Venter J.C."/>
        </authorList>
    </citation>
    <scope>NUCLEOTIDE SEQUENCE [LARGE SCALE GENOMIC DNA]</scope>
    <source>
        <strain evidence="6 7">SIR-1</strain>
    </source>
</reference>
<dbReference type="AlphaFoldDB" id="A6GE91"/>
<comment type="caution">
    <text evidence="6">The sequence shown here is derived from an EMBL/GenBank/DDBJ whole genome shotgun (WGS) entry which is preliminary data.</text>
</comment>